<name>A0A9D9DP31_9BACT</name>
<evidence type="ECO:0000313" key="3">
    <source>
        <dbReference type="EMBL" id="MBO8428609.1"/>
    </source>
</evidence>
<reference evidence="3" key="2">
    <citation type="journal article" date="2021" name="PeerJ">
        <title>Extensive microbial diversity within the chicken gut microbiome revealed by metagenomics and culture.</title>
        <authorList>
            <person name="Gilroy R."/>
            <person name="Ravi A."/>
            <person name="Getino M."/>
            <person name="Pursley I."/>
            <person name="Horton D.L."/>
            <person name="Alikhan N.F."/>
            <person name="Baker D."/>
            <person name="Gharbi K."/>
            <person name="Hall N."/>
            <person name="Watson M."/>
            <person name="Adriaenssens E.M."/>
            <person name="Foster-Nyarko E."/>
            <person name="Jarju S."/>
            <person name="Secka A."/>
            <person name="Antonio M."/>
            <person name="Oren A."/>
            <person name="Chaudhuri R.R."/>
            <person name="La Ragione R."/>
            <person name="Hildebrand F."/>
            <person name="Pallen M.J."/>
        </authorList>
    </citation>
    <scope>NUCLEOTIDE SEQUENCE</scope>
    <source>
        <strain evidence="3">15467</strain>
    </source>
</reference>
<protein>
    <recommendedName>
        <fullName evidence="2">UPF0102 protein IAC68_01575</fullName>
    </recommendedName>
</protein>
<comment type="similarity">
    <text evidence="1 2">Belongs to the UPF0102 family.</text>
</comment>
<reference evidence="3" key="1">
    <citation type="submission" date="2020-10" db="EMBL/GenBank/DDBJ databases">
        <authorList>
            <person name="Gilroy R."/>
        </authorList>
    </citation>
    <scope>NUCLEOTIDE SEQUENCE</scope>
    <source>
        <strain evidence="3">15467</strain>
    </source>
</reference>
<dbReference type="PANTHER" id="PTHR34039">
    <property type="entry name" value="UPF0102 PROTEIN YRAN"/>
    <property type="match status" value="1"/>
</dbReference>
<gene>
    <name evidence="3" type="ORF">IAC68_01575</name>
</gene>
<organism evidence="3 4">
    <name type="scientific">Candidatus Egerieousia excrementavium</name>
    <dbReference type="NCBI Taxonomy" id="2840778"/>
    <lineage>
        <taxon>Bacteria</taxon>
        <taxon>Pseudomonadati</taxon>
        <taxon>Bacteroidota</taxon>
        <taxon>Bacteroidia</taxon>
        <taxon>Bacteroidales</taxon>
        <taxon>Candidatus Egerieousia</taxon>
    </lineage>
</organism>
<evidence type="ECO:0000256" key="1">
    <source>
        <dbReference type="ARBA" id="ARBA00006738"/>
    </source>
</evidence>
<comment type="caution">
    <text evidence="3">The sequence shown here is derived from an EMBL/GenBank/DDBJ whole genome shotgun (WGS) entry which is preliminary data.</text>
</comment>
<dbReference type="SUPFAM" id="SSF52980">
    <property type="entry name" value="Restriction endonuclease-like"/>
    <property type="match status" value="1"/>
</dbReference>
<sequence length="121" mass="14075">MNSNGALGRRGEEIALGFLAERGCKFVARNWRCSHIELDIIVEDQTHLRIVEVKTRSLTQISPVESIGREKRRRIIRATDSFVRRYNIEKEVVFDIISIIHDKEGYKIEYTPDAFNILTNK</sequence>
<dbReference type="InterPro" id="IPR011856">
    <property type="entry name" value="tRNA_endonuc-like_dom_sf"/>
</dbReference>
<evidence type="ECO:0000313" key="4">
    <source>
        <dbReference type="Proteomes" id="UP000823635"/>
    </source>
</evidence>
<dbReference type="InterPro" id="IPR011335">
    <property type="entry name" value="Restrct_endonuc-II-like"/>
</dbReference>
<dbReference type="GO" id="GO:0003676">
    <property type="term" value="F:nucleic acid binding"/>
    <property type="evidence" value="ECO:0007669"/>
    <property type="project" value="InterPro"/>
</dbReference>
<dbReference type="Proteomes" id="UP000823635">
    <property type="component" value="Unassembled WGS sequence"/>
</dbReference>
<dbReference type="Pfam" id="PF02021">
    <property type="entry name" value="UPF0102"/>
    <property type="match status" value="1"/>
</dbReference>
<dbReference type="Gene3D" id="3.40.1350.10">
    <property type="match status" value="1"/>
</dbReference>
<dbReference type="InterPro" id="IPR003509">
    <property type="entry name" value="UPF0102_YraN-like"/>
</dbReference>
<dbReference type="EMBL" id="JADINB010000036">
    <property type="protein sequence ID" value="MBO8428609.1"/>
    <property type="molecule type" value="Genomic_DNA"/>
</dbReference>
<accession>A0A9D9DP31</accession>
<evidence type="ECO:0000256" key="2">
    <source>
        <dbReference type="HAMAP-Rule" id="MF_00048"/>
    </source>
</evidence>
<proteinExistence type="inferred from homology"/>
<dbReference type="AlphaFoldDB" id="A0A9D9DP31"/>
<dbReference type="HAMAP" id="MF_00048">
    <property type="entry name" value="UPF0102"/>
    <property type="match status" value="1"/>
</dbReference>
<dbReference type="PANTHER" id="PTHR34039:SF1">
    <property type="entry name" value="UPF0102 PROTEIN YRAN"/>
    <property type="match status" value="1"/>
</dbReference>